<protein>
    <submittedName>
        <fullName evidence="3">TPM domain-containing protein</fullName>
    </submittedName>
</protein>
<evidence type="ECO:0000313" key="3">
    <source>
        <dbReference type="EMBL" id="MFD2603784.1"/>
    </source>
</evidence>
<keyword evidence="1" id="KW-0732">Signal</keyword>
<accession>A0ABW5NY05</accession>
<dbReference type="Gene3D" id="3.10.310.50">
    <property type="match status" value="1"/>
</dbReference>
<dbReference type="PANTHER" id="PTHR30373:SF2">
    <property type="entry name" value="UPF0603 PROTEIN YGCG"/>
    <property type="match status" value="1"/>
</dbReference>
<dbReference type="EMBL" id="JBHUMD010000030">
    <property type="protein sequence ID" value="MFD2603784.1"/>
    <property type="molecule type" value="Genomic_DNA"/>
</dbReference>
<feature type="chain" id="PRO_5045537213" evidence="1">
    <location>
        <begin position="20"/>
        <end position="164"/>
    </location>
</feature>
<sequence>MKKAYLLLVSILFIQSAFAQDVLDKFPIPIVSVNDFENIFTDEEEAILNGLMFAYNEQADTVIVVITIDEKSTTAEQFDNLTLQIANKWKIGSAKKNNGILIGISKGLRRIRIQSGIGIEIRLADEETKQIIDTVFIPKFKEGHYYKGTRDGIKAIVDHLKKNN</sequence>
<evidence type="ECO:0000259" key="2">
    <source>
        <dbReference type="Pfam" id="PF04536"/>
    </source>
</evidence>
<feature type="signal peptide" evidence="1">
    <location>
        <begin position="1"/>
        <end position="19"/>
    </location>
</feature>
<dbReference type="Proteomes" id="UP001597480">
    <property type="component" value="Unassembled WGS sequence"/>
</dbReference>
<evidence type="ECO:0000256" key="1">
    <source>
        <dbReference type="SAM" id="SignalP"/>
    </source>
</evidence>
<dbReference type="InterPro" id="IPR007621">
    <property type="entry name" value="TPM_dom"/>
</dbReference>
<proteinExistence type="predicted"/>
<dbReference type="PANTHER" id="PTHR30373">
    <property type="entry name" value="UPF0603 PROTEIN YGCG"/>
    <property type="match status" value="1"/>
</dbReference>
<name>A0ABW5NY05_9FLAO</name>
<gene>
    <name evidence="3" type="ORF">ACFSR3_17095</name>
</gene>
<dbReference type="RefSeq" id="WP_379822741.1">
    <property type="nucleotide sequence ID" value="NZ_JBHUMD010000030.1"/>
</dbReference>
<organism evidence="3 4">
    <name type="scientific">Flavobacterium suzhouense</name>
    <dbReference type="NCBI Taxonomy" id="1529638"/>
    <lineage>
        <taxon>Bacteria</taxon>
        <taxon>Pseudomonadati</taxon>
        <taxon>Bacteroidota</taxon>
        <taxon>Flavobacteriia</taxon>
        <taxon>Flavobacteriales</taxon>
        <taxon>Flavobacteriaceae</taxon>
        <taxon>Flavobacterium</taxon>
    </lineage>
</organism>
<evidence type="ECO:0000313" key="4">
    <source>
        <dbReference type="Proteomes" id="UP001597480"/>
    </source>
</evidence>
<feature type="domain" description="TPM" evidence="2">
    <location>
        <begin position="33"/>
        <end position="158"/>
    </location>
</feature>
<dbReference type="Pfam" id="PF04536">
    <property type="entry name" value="TPM_phosphatase"/>
    <property type="match status" value="1"/>
</dbReference>
<reference evidence="4" key="1">
    <citation type="journal article" date="2019" name="Int. J. Syst. Evol. Microbiol.">
        <title>The Global Catalogue of Microorganisms (GCM) 10K type strain sequencing project: providing services to taxonomists for standard genome sequencing and annotation.</title>
        <authorList>
            <consortium name="The Broad Institute Genomics Platform"/>
            <consortium name="The Broad Institute Genome Sequencing Center for Infectious Disease"/>
            <person name="Wu L."/>
            <person name="Ma J."/>
        </authorList>
    </citation>
    <scope>NUCLEOTIDE SEQUENCE [LARGE SCALE GENOMIC DNA]</scope>
    <source>
        <strain evidence="4">KCTC 42107</strain>
    </source>
</reference>
<keyword evidence="4" id="KW-1185">Reference proteome</keyword>
<comment type="caution">
    <text evidence="3">The sequence shown here is derived from an EMBL/GenBank/DDBJ whole genome shotgun (WGS) entry which is preliminary data.</text>
</comment>